<comment type="function">
    <text evidence="1">Probably involved in the defense reaction of plants against pathogens.</text>
</comment>
<dbReference type="EMBL" id="GISG01147432">
    <property type="protein sequence ID" value="MBA4646658.1"/>
    <property type="molecule type" value="Transcribed_RNA"/>
</dbReference>
<organism evidence="4">
    <name type="scientific">Opuntia streptacantha</name>
    <name type="common">Prickly pear cactus</name>
    <name type="synonym">Opuntia cardona</name>
    <dbReference type="NCBI Taxonomy" id="393608"/>
    <lineage>
        <taxon>Eukaryota</taxon>
        <taxon>Viridiplantae</taxon>
        <taxon>Streptophyta</taxon>
        <taxon>Embryophyta</taxon>
        <taxon>Tracheophyta</taxon>
        <taxon>Spermatophyta</taxon>
        <taxon>Magnoliopsida</taxon>
        <taxon>eudicotyledons</taxon>
        <taxon>Gunneridae</taxon>
        <taxon>Pentapetalae</taxon>
        <taxon>Caryophyllales</taxon>
        <taxon>Cactineae</taxon>
        <taxon>Cactaceae</taxon>
        <taxon>Opuntioideae</taxon>
        <taxon>Opuntia</taxon>
    </lineage>
</organism>
<dbReference type="GO" id="GO:0005576">
    <property type="term" value="C:extracellular region"/>
    <property type="evidence" value="ECO:0007669"/>
    <property type="project" value="InterPro"/>
</dbReference>
<dbReference type="PRINTS" id="PR00838">
    <property type="entry name" value="V5ALLERGEN"/>
</dbReference>
<dbReference type="PROSITE" id="PS01010">
    <property type="entry name" value="CRISP_2"/>
    <property type="match status" value="1"/>
</dbReference>
<evidence type="ECO:0000256" key="2">
    <source>
        <dbReference type="ARBA" id="ARBA00023265"/>
    </source>
</evidence>
<dbReference type="PROSITE" id="PS01009">
    <property type="entry name" value="CRISP_1"/>
    <property type="match status" value="1"/>
</dbReference>
<accession>A0A7C8ZM03</accession>
<dbReference type="InterPro" id="IPR018244">
    <property type="entry name" value="Allrgn_V5/Tpx1_CS"/>
</dbReference>
<dbReference type="Pfam" id="PF00188">
    <property type="entry name" value="CAP"/>
    <property type="match status" value="1"/>
</dbReference>
<dbReference type="SUPFAM" id="SSF55797">
    <property type="entry name" value="PR-1-like"/>
    <property type="match status" value="1"/>
</dbReference>
<reference evidence="4" key="2">
    <citation type="submission" date="2020-07" db="EMBL/GenBank/DDBJ databases">
        <authorList>
            <person name="Vera ALvarez R."/>
            <person name="Arias-Moreno D.M."/>
            <person name="Jimenez-Jacinto V."/>
            <person name="Jimenez-Bremont J.F."/>
            <person name="Swaminathan K."/>
            <person name="Moose S.P."/>
            <person name="Guerrero-Gonzalez M.L."/>
            <person name="Marino-Ramirez L."/>
            <person name="Landsman D."/>
            <person name="Rodriguez-Kessler M."/>
            <person name="Delgado-Sanchez P."/>
        </authorList>
    </citation>
    <scope>NUCLEOTIDE SEQUENCE</scope>
    <source>
        <tissue evidence="4">Cladode</tissue>
    </source>
</reference>
<protein>
    <recommendedName>
        <fullName evidence="3">SCP domain-containing protein</fullName>
    </recommendedName>
</protein>
<evidence type="ECO:0000313" key="4">
    <source>
        <dbReference type="EMBL" id="MBA4646658.1"/>
    </source>
</evidence>
<keyword evidence="2" id="KW-0568">Pathogenesis-related protein</keyword>
<dbReference type="InterPro" id="IPR001283">
    <property type="entry name" value="CRISP-related"/>
</dbReference>
<dbReference type="FunFam" id="3.40.33.10:FF:000004">
    <property type="entry name" value="CAP, cysteine-rich secretory protein, antigen 5"/>
    <property type="match status" value="1"/>
</dbReference>
<dbReference type="InterPro" id="IPR014044">
    <property type="entry name" value="CAP_dom"/>
</dbReference>
<evidence type="ECO:0000256" key="1">
    <source>
        <dbReference type="ARBA" id="ARBA00003143"/>
    </source>
</evidence>
<dbReference type="PANTHER" id="PTHR10334">
    <property type="entry name" value="CYSTEINE-RICH SECRETORY PROTEIN-RELATED"/>
    <property type="match status" value="1"/>
</dbReference>
<dbReference type="AlphaFoldDB" id="A0A7C8ZM03"/>
<dbReference type="CDD" id="cd05381">
    <property type="entry name" value="CAP_PR-1"/>
    <property type="match status" value="1"/>
</dbReference>
<dbReference type="PRINTS" id="PR00837">
    <property type="entry name" value="V5TPXLIKE"/>
</dbReference>
<sequence length="209" mass="23912">MNQHHFIPKLTEAIMKPCNFFLIISFFSLLTIPSSYPSPTSLETTPLDPNASYAQLYNISKQLCWGCLKESLEFLLQHNLVRAKKFELPLVWDKDLEKYARWWASERSADCALQHSFPEGGFELGECIFWGSGSQWTPSDAVKAWADEEKYYDYDSNTCAEGQMCGHYTQIVWSTTRKLGCARVVCQDGDVFMTCNYDPPGNVIGERPY</sequence>
<proteinExistence type="predicted"/>
<feature type="domain" description="SCP" evidence="3">
    <location>
        <begin position="69"/>
        <end position="205"/>
    </location>
</feature>
<dbReference type="InterPro" id="IPR002413">
    <property type="entry name" value="V5_allergen-like"/>
</dbReference>
<reference evidence="4" key="1">
    <citation type="journal article" date="2013" name="J. Plant Res.">
        <title>Effect of fungi and light on seed germination of three Opuntia species from semiarid lands of central Mexico.</title>
        <authorList>
            <person name="Delgado-Sanchez P."/>
            <person name="Jimenez-Bremont J.F."/>
            <person name="Guerrero-Gonzalez Mde L."/>
            <person name="Flores J."/>
        </authorList>
    </citation>
    <scope>NUCLEOTIDE SEQUENCE</scope>
    <source>
        <tissue evidence="4">Cladode</tissue>
    </source>
</reference>
<evidence type="ECO:0000259" key="3">
    <source>
        <dbReference type="SMART" id="SM00198"/>
    </source>
</evidence>
<dbReference type="InterPro" id="IPR035940">
    <property type="entry name" value="CAP_sf"/>
</dbReference>
<dbReference type="Gene3D" id="3.40.33.10">
    <property type="entry name" value="CAP"/>
    <property type="match status" value="1"/>
</dbReference>
<dbReference type="SMART" id="SM00198">
    <property type="entry name" value="SCP"/>
    <property type="match status" value="1"/>
</dbReference>
<keyword evidence="2" id="KW-0611">Plant defense</keyword>
<name>A0A7C8ZM03_OPUST</name>